<feature type="compositionally biased region" description="Basic and acidic residues" evidence="2">
    <location>
        <begin position="152"/>
        <end position="181"/>
    </location>
</feature>
<dbReference type="PANTHER" id="PTHR24132:SF24">
    <property type="entry name" value="ANKYRIN REPEAT AND SOCS BOX PROTEIN 6"/>
    <property type="match status" value="1"/>
</dbReference>
<dbReference type="InterPro" id="IPR011029">
    <property type="entry name" value="DEATH-like_dom_sf"/>
</dbReference>
<feature type="compositionally biased region" description="Basic and acidic residues" evidence="2">
    <location>
        <begin position="246"/>
        <end position="302"/>
    </location>
</feature>
<dbReference type="Proteomes" id="UP000007110">
    <property type="component" value="Unassembled WGS sequence"/>
</dbReference>
<feature type="region of interest" description="Disordered" evidence="2">
    <location>
        <begin position="378"/>
        <end position="413"/>
    </location>
</feature>
<feature type="coiled-coil region" evidence="1">
    <location>
        <begin position="54"/>
        <end position="88"/>
    </location>
</feature>
<feature type="compositionally biased region" description="Acidic residues" evidence="2">
    <location>
        <begin position="593"/>
        <end position="606"/>
    </location>
</feature>
<feature type="region of interest" description="Disordered" evidence="2">
    <location>
        <begin position="152"/>
        <end position="302"/>
    </location>
</feature>
<keyword evidence="1" id="KW-0175">Coiled coil</keyword>
<evidence type="ECO:0000313" key="4">
    <source>
        <dbReference type="Proteomes" id="UP000007110"/>
    </source>
</evidence>
<dbReference type="Gene3D" id="1.10.533.10">
    <property type="entry name" value="Death Domain, Fas"/>
    <property type="match status" value="1"/>
</dbReference>
<reference evidence="4" key="1">
    <citation type="submission" date="2015-02" db="EMBL/GenBank/DDBJ databases">
        <title>Genome sequencing for Strongylocentrotus purpuratus.</title>
        <authorList>
            <person name="Murali S."/>
            <person name="Liu Y."/>
            <person name="Vee V."/>
            <person name="English A."/>
            <person name="Wang M."/>
            <person name="Skinner E."/>
            <person name="Han Y."/>
            <person name="Muzny D.M."/>
            <person name="Worley K.C."/>
            <person name="Gibbs R.A."/>
        </authorList>
    </citation>
    <scope>NUCLEOTIDE SEQUENCE</scope>
</reference>
<keyword evidence="4" id="KW-1185">Reference proteome</keyword>
<evidence type="ECO:0000256" key="1">
    <source>
        <dbReference type="SAM" id="Coils"/>
    </source>
</evidence>
<proteinExistence type="predicted"/>
<sequence length="707" mass="80776">MNKLKQLGITGTYEIPYPDEIRSDEDQLQLLDLLRGCLHKGDRARYEKQMSSLVADMTKKLESKQQHVDTLTETVREKERNETTLRQQFEELKKGREEDRAKSEKEKRSLAADMTKKLDSKQQYVDTLTETVREKERNERTLRQQFEELKKVGEEKRARAEKEKRSLAADVTKKLESKQQRVDTLTETVGEKERNETTLRQQVEELKKGREEDRAKSEKEMSALAADMTKKLDSKQQYVDTLTQTVREKERNETTLRQQAEELKQGREQERAKAEKDRGRSEEAKRSLAEEMTKKLDSKQQRVDTLTEAVGVKERNETTLRQQVEELKKEHAYKEQLLEQLEREIWKLRTKIQLESEIRSAEQKKKAETHQWSFIPWVTSGKQAQGGTSSFEDNSTGGLGRSDTLQAGEEPPDDEFAGILQQIADDLYDEAKIDSLAGQLGILQGDIQRALMTNMRFNRITSDGTRHILKQWRRGVSREDERIELTKALHAAKLVNLADLYLSEGVAEEQIDSECANEDDNDQQLSNTDDTSLEQDRTKRTTDIQVLQGATAISNHTPRDGHTGDMATKTQEDLTDGSRSQHLDQSPERSTEDLDESEVTSEEVSSEEVHPGDDMNNVSSIQPSEQSPSHEIQVLPEDMSEITPLVSYGGKPNEESTTLDKSHVGGIISNEEDRISQLVLTDTSPEKILLIFLVKIVMDASQKAFSL</sequence>
<feature type="compositionally biased region" description="Polar residues" evidence="2">
    <location>
        <begin position="235"/>
        <end position="245"/>
    </location>
</feature>
<protein>
    <submittedName>
        <fullName evidence="3">Uncharacterized protein</fullName>
    </submittedName>
</protein>
<reference evidence="3" key="2">
    <citation type="submission" date="2021-01" db="UniProtKB">
        <authorList>
            <consortium name="EnsemblMetazoa"/>
        </authorList>
    </citation>
    <scope>IDENTIFICATION</scope>
</reference>
<name>A0A7M7T4F7_STRPU</name>
<feature type="compositionally biased region" description="Basic and acidic residues" evidence="2">
    <location>
        <begin position="189"/>
        <end position="221"/>
    </location>
</feature>
<dbReference type="AlphaFoldDB" id="A0A7M7T4F7"/>
<evidence type="ECO:0000313" key="3">
    <source>
        <dbReference type="EnsemblMetazoa" id="XP_030853150"/>
    </source>
</evidence>
<evidence type="ECO:0000256" key="2">
    <source>
        <dbReference type="SAM" id="MobiDB-lite"/>
    </source>
</evidence>
<dbReference type="FunFam" id="1.10.533.10:FF:000080">
    <property type="entry name" value="Uncharacterized protein"/>
    <property type="match status" value="1"/>
</dbReference>
<dbReference type="GeneID" id="105443516"/>
<feature type="compositionally biased region" description="Basic and acidic residues" evidence="2">
    <location>
        <begin position="579"/>
        <end position="592"/>
    </location>
</feature>
<dbReference type="EnsemblMetazoa" id="XM_030997290">
    <property type="protein sequence ID" value="XP_030853150"/>
    <property type="gene ID" value="LOC105443516"/>
</dbReference>
<feature type="region of interest" description="Disordered" evidence="2">
    <location>
        <begin position="514"/>
        <end position="631"/>
    </location>
</feature>
<dbReference type="PANTHER" id="PTHR24132">
    <property type="entry name" value="ANKYRIN REPEAT AND SOCS BOX PROTEIN 6"/>
    <property type="match status" value="1"/>
</dbReference>
<dbReference type="InParanoid" id="A0A7M7T4F7"/>
<dbReference type="RefSeq" id="XP_030853150.1">
    <property type="nucleotide sequence ID" value="XM_030997290.1"/>
</dbReference>
<organism evidence="3 4">
    <name type="scientific">Strongylocentrotus purpuratus</name>
    <name type="common">Purple sea urchin</name>
    <dbReference type="NCBI Taxonomy" id="7668"/>
    <lineage>
        <taxon>Eukaryota</taxon>
        <taxon>Metazoa</taxon>
        <taxon>Echinodermata</taxon>
        <taxon>Eleutherozoa</taxon>
        <taxon>Echinozoa</taxon>
        <taxon>Echinoidea</taxon>
        <taxon>Euechinoidea</taxon>
        <taxon>Echinacea</taxon>
        <taxon>Camarodonta</taxon>
        <taxon>Echinidea</taxon>
        <taxon>Strongylocentrotidae</taxon>
        <taxon>Strongylocentrotus</taxon>
    </lineage>
</organism>
<feature type="region of interest" description="Disordered" evidence="2">
    <location>
        <begin position="91"/>
        <end position="112"/>
    </location>
</feature>
<dbReference type="KEGG" id="spu:105443516"/>
<feature type="compositionally biased region" description="Polar residues" evidence="2">
    <location>
        <begin position="616"/>
        <end position="630"/>
    </location>
</feature>
<feature type="compositionally biased region" description="Polar residues" evidence="2">
    <location>
        <begin position="380"/>
        <end position="396"/>
    </location>
</feature>
<accession>A0A7M7T4F7</accession>